<organism evidence="4 5">
    <name type="scientific">Ceratopteris richardii</name>
    <name type="common">Triangle waterfern</name>
    <dbReference type="NCBI Taxonomy" id="49495"/>
    <lineage>
        <taxon>Eukaryota</taxon>
        <taxon>Viridiplantae</taxon>
        <taxon>Streptophyta</taxon>
        <taxon>Embryophyta</taxon>
        <taxon>Tracheophyta</taxon>
        <taxon>Polypodiopsida</taxon>
        <taxon>Polypodiidae</taxon>
        <taxon>Polypodiales</taxon>
        <taxon>Pteridineae</taxon>
        <taxon>Pteridaceae</taxon>
        <taxon>Parkerioideae</taxon>
        <taxon>Ceratopteris</taxon>
    </lineage>
</organism>
<dbReference type="OMA" id="GNCETAC"/>
<sequence>MSTIRRLPKSVFSAVFVAALLHFQSQMPCWGATGAGLRTWAGDGNDGVDVGRQWSDGRHSGPPSCRNNPDICRDPDKNPGGGATCCWNRVCKDTERDDLHCGSCGHFCFFGTHCCGGECVNLLFDNFNCGVCGHRCVPPSRCAFGMCGYAAAADS</sequence>
<evidence type="ECO:0008006" key="6">
    <source>
        <dbReference type="Google" id="ProtNLM"/>
    </source>
</evidence>
<keyword evidence="5" id="KW-1185">Reference proteome</keyword>
<dbReference type="OrthoDB" id="2013942at2759"/>
<dbReference type="AlphaFoldDB" id="A0A8T2SJW6"/>
<feature type="chain" id="PRO_5035748484" description="Stigma-specific Stig1 family protein" evidence="3">
    <location>
        <begin position="32"/>
        <end position="155"/>
    </location>
</feature>
<dbReference type="Pfam" id="PF04885">
    <property type="entry name" value="Stig1"/>
    <property type="match status" value="1"/>
</dbReference>
<feature type="signal peptide" evidence="3">
    <location>
        <begin position="1"/>
        <end position="31"/>
    </location>
</feature>
<reference evidence="4" key="1">
    <citation type="submission" date="2021-08" db="EMBL/GenBank/DDBJ databases">
        <title>WGS assembly of Ceratopteris richardii.</title>
        <authorList>
            <person name="Marchant D.B."/>
            <person name="Chen G."/>
            <person name="Jenkins J."/>
            <person name="Shu S."/>
            <person name="Leebens-Mack J."/>
            <person name="Grimwood J."/>
            <person name="Schmutz J."/>
            <person name="Soltis P."/>
            <person name="Soltis D."/>
            <person name="Chen Z.-H."/>
        </authorList>
    </citation>
    <scope>NUCLEOTIDE SEQUENCE</scope>
    <source>
        <strain evidence="4">Whitten #5841</strain>
        <tissue evidence="4">Leaf</tissue>
    </source>
</reference>
<name>A0A8T2SJW6_CERRI</name>
<dbReference type="PANTHER" id="PTHR33227">
    <property type="entry name" value="STIGMA-SPECIFIC STIG1-LIKE PROTEIN 3"/>
    <property type="match status" value="1"/>
</dbReference>
<keyword evidence="2 3" id="KW-0732">Signal</keyword>
<dbReference type="EMBL" id="CM035424">
    <property type="protein sequence ID" value="KAH7351657.1"/>
    <property type="molecule type" value="Genomic_DNA"/>
</dbReference>
<protein>
    <recommendedName>
        <fullName evidence="6">Stigma-specific Stig1 family protein</fullName>
    </recommendedName>
</protein>
<evidence type="ECO:0000256" key="3">
    <source>
        <dbReference type="SAM" id="SignalP"/>
    </source>
</evidence>
<gene>
    <name evidence="4" type="ORF">KP509_19G008200</name>
</gene>
<evidence type="ECO:0000256" key="1">
    <source>
        <dbReference type="ARBA" id="ARBA00006010"/>
    </source>
</evidence>
<comment type="similarity">
    <text evidence="1">Belongs to the STIG1 family.</text>
</comment>
<evidence type="ECO:0000256" key="2">
    <source>
        <dbReference type="ARBA" id="ARBA00022729"/>
    </source>
</evidence>
<evidence type="ECO:0000313" key="5">
    <source>
        <dbReference type="Proteomes" id="UP000825935"/>
    </source>
</evidence>
<dbReference type="Proteomes" id="UP000825935">
    <property type="component" value="Chromosome 19"/>
</dbReference>
<accession>A0A8T2SJW6</accession>
<dbReference type="PANTHER" id="PTHR33227:SF48">
    <property type="entry name" value="STIGMA-SPECIFIC STIG1-LIKE PROTEIN 4"/>
    <property type="match status" value="1"/>
</dbReference>
<dbReference type="InterPro" id="IPR006969">
    <property type="entry name" value="Stig-like"/>
</dbReference>
<comment type="caution">
    <text evidence="4">The sequence shown here is derived from an EMBL/GenBank/DDBJ whole genome shotgun (WGS) entry which is preliminary data.</text>
</comment>
<proteinExistence type="inferred from homology"/>
<evidence type="ECO:0000313" key="4">
    <source>
        <dbReference type="EMBL" id="KAH7351657.1"/>
    </source>
</evidence>